<evidence type="ECO:0000313" key="4">
    <source>
        <dbReference type="EMBL" id="KAK3906148.1"/>
    </source>
</evidence>
<proteinExistence type="predicted"/>
<feature type="compositionally biased region" description="Basic residues" evidence="1">
    <location>
        <begin position="29"/>
        <end position="41"/>
    </location>
</feature>
<protein>
    <recommendedName>
        <fullName evidence="3">F-box domain-containing protein</fullName>
    </recommendedName>
</protein>
<dbReference type="InterPro" id="IPR036047">
    <property type="entry name" value="F-box-like_dom_sf"/>
</dbReference>
<evidence type="ECO:0000259" key="3">
    <source>
        <dbReference type="PROSITE" id="PS50181"/>
    </source>
</evidence>
<gene>
    <name evidence="4" type="ORF">C8A05DRAFT_12113</name>
</gene>
<dbReference type="Gene3D" id="1.20.58.340">
    <property type="entry name" value="Magnesium transport protein CorA, transmembrane region"/>
    <property type="match status" value="1"/>
</dbReference>
<feature type="transmembrane region" description="Helical" evidence="2">
    <location>
        <begin position="709"/>
        <end position="734"/>
    </location>
</feature>
<keyword evidence="2" id="KW-0472">Membrane</keyword>
<keyword evidence="2" id="KW-0812">Transmembrane</keyword>
<organism evidence="4 5">
    <name type="scientific">Staphylotrichum tortipilum</name>
    <dbReference type="NCBI Taxonomy" id="2831512"/>
    <lineage>
        <taxon>Eukaryota</taxon>
        <taxon>Fungi</taxon>
        <taxon>Dikarya</taxon>
        <taxon>Ascomycota</taxon>
        <taxon>Pezizomycotina</taxon>
        <taxon>Sordariomycetes</taxon>
        <taxon>Sordariomycetidae</taxon>
        <taxon>Sordariales</taxon>
        <taxon>Chaetomiaceae</taxon>
        <taxon>Staphylotrichum</taxon>
    </lineage>
</organism>
<dbReference type="CDD" id="cd09917">
    <property type="entry name" value="F-box_SF"/>
    <property type="match status" value="1"/>
</dbReference>
<sequence>MLTPNETPAPDGAHDLEPLQDLTQPLTLRSKRTERRRRKLEKKGASFRRSSSARGGEPIGVLDLPVELLVAILELVRPSDLFALSRVSRQLRAFLLADEAAIAHRVVSLRYPILQRCLLRPLLMTDVDSSLWPLLRMPDRPDLNRSHLIAHHNIPPPDDAFHCTCLTCIVRWNALCAVVDFAHWQRHLDNGVPIPMIPRGAAVPSWNRDLLDRHRRVVLKALTSPLWYARVLEAHLASTTRSIRRHSQNKSDRRRHFLLTQEDEQAGTDAFLQRNGPPTFDYPYSRELYYMLEAFLPGRSWLAEHQKWVYLSSGGWHDHDLDMLAKMVAARGKRDSGTSIQSCCAHSDHGDSPGRSLWDAYEVPKCPLVEVTEVWVEEGEDSSALVETRNISSQDIDSWLEEPSRRSFPDGHYARSVRLLWVGQNREMKRASPSTKTLERLTEVWGLGEALDYARCCYAGVSALEPTGNTQLFTAAYHPKLAAAWSHTERRSRSTPPHTNAIIFAEGEERAELRRILSSKWSSASAKHAMFPALLCSLMLAHSLDTTLEEIKAAVREVEARTGHHRFASRHQTQPAAGELGQLSAQMSGCAAKLANGARKREVIQAINDFISQHAAWRPAADPRRRQATDKDATPGGGALFSAAQLDLLRHRAQMQAVDTAYVQQRVQIQIAALFHLIAQQDNAIAFDTAKATRSIAASSLQDSSSMKMLALVAMFFLPGSFIAALFSTPLFVWDDTPAGGGAAMGAVRARPQLGLFWAIVAPLTALVFVLYGIWMCVQARRERNKRHNAADLEVV</sequence>
<dbReference type="SUPFAM" id="SSF81383">
    <property type="entry name" value="F-box domain"/>
    <property type="match status" value="1"/>
</dbReference>
<feature type="region of interest" description="Disordered" evidence="1">
    <location>
        <begin position="1"/>
        <end position="55"/>
    </location>
</feature>
<reference evidence="4" key="2">
    <citation type="submission" date="2023-05" db="EMBL/GenBank/DDBJ databases">
        <authorList>
            <consortium name="Lawrence Berkeley National Laboratory"/>
            <person name="Steindorff A."/>
            <person name="Hensen N."/>
            <person name="Bonometti L."/>
            <person name="Westerberg I."/>
            <person name="Brannstrom I.O."/>
            <person name="Guillou S."/>
            <person name="Cros-Aarteil S."/>
            <person name="Calhoun S."/>
            <person name="Haridas S."/>
            <person name="Kuo A."/>
            <person name="Mondo S."/>
            <person name="Pangilinan J."/>
            <person name="Riley R."/>
            <person name="Labutti K."/>
            <person name="Andreopoulos B."/>
            <person name="Lipzen A."/>
            <person name="Chen C."/>
            <person name="Yanf M."/>
            <person name="Daum C."/>
            <person name="Ng V."/>
            <person name="Clum A."/>
            <person name="Ohm R."/>
            <person name="Martin F."/>
            <person name="Silar P."/>
            <person name="Natvig D."/>
            <person name="Lalanne C."/>
            <person name="Gautier V."/>
            <person name="Ament-Velasquez S.L."/>
            <person name="Kruys A."/>
            <person name="Hutchinson M.I."/>
            <person name="Powell A.J."/>
            <person name="Barry K."/>
            <person name="Miller A.N."/>
            <person name="Grigoriev I.V."/>
            <person name="Debuchy R."/>
            <person name="Gladieux P."/>
            <person name="Thoren M.H."/>
            <person name="Johannesson H."/>
        </authorList>
    </citation>
    <scope>NUCLEOTIDE SEQUENCE</scope>
    <source>
        <strain evidence="4">CBS 103.79</strain>
    </source>
</reference>
<feature type="domain" description="F-box" evidence="3">
    <location>
        <begin position="58"/>
        <end position="106"/>
    </location>
</feature>
<dbReference type="Pfam" id="PF12937">
    <property type="entry name" value="F-box-like"/>
    <property type="match status" value="1"/>
</dbReference>
<keyword evidence="5" id="KW-1185">Reference proteome</keyword>
<evidence type="ECO:0000256" key="1">
    <source>
        <dbReference type="SAM" id="MobiDB-lite"/>
    </source>
</evidence>
<dbReference type="PROSITE" id="PS50181">
    <property type="entry name" value="FBOX"/>
    <property type="match status" value="1"/>
</dbReference>
<evidence type="ECO:0000256" key="2">
    <source>
        <dbReference type="SAM" id="Phobius"/>
    </source>
</evidence>
<dbReference type="SMART" id="SM00256">
    <property type="entry name" value="FBOX"/>
    <property type="match status" value="1"/>
</dbReference>
<feature type="transmembrane region" description="Helical" evidence="2">
    <location>
        <begin position="754"/>
        <end position="778"/>
    </location>
</feature>
<reference evidence="4" key="1">
    <citation type="journal article" date="2023" name="Mol. Phylogenet. Evol.">
        <title>Genome-scale phylogeny and comparative genomics of the fungal order Sordariales.</title>
        <authorList>
            <person name="Hensen N."/>
            <person name="Bonometti L."/>
            <person name="Westerberg I."/>
            <person name="Brannstrom I.O."/>
            <person name="Guillou S."/>
            <person name="Cros-Aarteil S."/>
            <person name="Calhoun S."/>
            <person name="Haridas S."/>
            <person name="Kuo A."/>
            <person name="Mondo S."/>
            <person name="Pangilinan J."/>
            <person name="Riley R."/>
            <person name="LaButti K."/>
            <person name="Andreopoulos B."/>
            <person name="Lipzen A."/>
            <person name="Chen C."/>
            <person name="Yan M."/>
            <person name="Daum C."/>
            <person name="Ng V."/>
            <person name="Clum A."/>
            <person name="Steindorff A."/>
            <person name="Ohm R.A."/>
            <person name="Martin F."/>
            <person name="Silar P."/>
            <person name="Natvig D.O."/>
            <person name="Lalanne C."/>
            <person name="Gautier V."/>
            <person name="Ament-Velasquez S.L."/>
            <person name="Kruys A."/>
            <person name="Hutchinson M.I."/>
            <person name="Powell A.J."/>
            <person name="Barry K."/>
            <person name="Miller A.N."/>
            <person name="Grigoriev I.V."/>
            <person name="Debuchy R."/>
            <person name="Gladieux P."/>
            <person name="Hiltunen Thoren M."/>
            <person name="Johannesson H."/>
        </authorList>
    </citation>
    <scope>NUCLEOTIDE SEQUENCE</scope>
    <source>
        <strain evidence="4">CBS 103.79</strain>
    </source>
</reference>
<accession>A0AAN6MTL4</accession>
<name>A0AAN6MTL4_9PEZI</name>
<dbReference type="Proteomes" id="UP001303889">
    <property type="component" value="Unassembled WGS sequence"/>
</dbReference>
<keyword evidence="2" id="KW-1133">Transmembrane helix</keyword>
<evidence type="ECO:0000313" key="5">
    <source>
        <dbReference type="Proteomes" id="UP001303889"/>
    </source>
</evidence>
<dbReference type="AlphaFoldDB" id="A0AAN6MTL4"/>
<dbReference type="InterPro" id="IPR001810">
    <property type="entry name" value="F-box_dom"/>
</dbReference>
<comment type="caution">
    <text evidence="4">The sequence shown here is derived from an EMBL/GenBank/DDBJ whole genome shotgun (WGS) entry which is preliminary data.</text>
</comment>
<dbReference type="EMBL" id="MU855335">
    <property type="protein sequence ID" value="KAK3906148.1"/>
    <property type="molecule type" value="Genomic_DNA"/>
</dbReference>